<evidence type="ECO:0000256" key="1">
    <source>
        <dbReference type="SAM" id="MobiDB-lite"/>
    </source>
</evidence>
<protein>
    <submittedName>
        <fullName evidence="2">Uncharacterized protein</fullName>
    </submittedName>
</protein>
<dbReference type="EMBL" id="GBRH01185497">
    <property type="protein sequence ID" value="JAE12399.1"/>
    <property type="molecule type" value="Transcribed_RNA"/>
</dbReference>
<sequence length="25" mass="2844">MLEEATLWTTSNTLSSCPGRNYGRR</sequence>
<feature type="region of interest" description="Disordered" evidence="1">
    <location>
        <begin position="1"/>
        <end position="25"/>
    </location>
</feature>
<feature type="compositionally biased region" description="Polar residues" evidence="1">
    <location>
        <begin position="7"/>
        <end position="18"/>
    </location>
</feature>
<dbReference type="AlphaFoldDB" id="A0A0A9FMC8"/>
<reference evidence="2" key="1">
    <citation type="submission" date="2014-09" db="EMBL/GenBank/DDBJ databases">
        <authorList>
            <person name="Magalhaes I.L.F."/>
            <person name="Oliveira U."/>
            <person name="Santos F.R."/>
            <person name="Vidigal T.H.D.A."/>
            <person name="Brescovit A.D."/>
            <person name="Santos A.J."/>
        </authorList>
    </citation>
    <scope>NUCLEOTIDE SEQUENCE</scope>
    <source>
        <tissue evidence="2">Shoot tissue taken approximately 20 cm above the soil surface</tissue>
    </source>
</reference>
<accession>A0A0A9FMC8</accession>
<name>A0A0A9FMC8_ARUDO</name>
<organism evidence="2">
    <name type="scientific">Arundo donax</name>
    <name type="common">Giant reed</name>
    <name type="synonym">Donax arundinaceus</name>
    <dbReference type="NCBI Taxonomy" id="35708"/>
    <lineage>
        <taxon>Eukaryota</taxon>
        <taxon>Viridiplantae</taxon>
        <taxon>Streptophyta</taxon>
        <taxon>Embryophyta</taxon>
        <taxon>Tracheophyta</taxon>
        <taxon>Spermatophyta</taxon>
        <taxon>Magnoliopsida</taxon>
        <taxon>Liliopsida</taxon>
        <taxon>Poales</taxon>
        <taxon>Poaceae</taxon>
        <taxon>PACMAD clade</taxon>
        <taxon>Arundinoideae</taxon>
        <taxon>Arundineae</taxon>
        <taxon>Arundo</taxon>
    </lineage>
</organism>
<proteinExistence type="predicted"/>
<evidence type="ECO:0000313" key="2">
    <source>
        <dbReference type="EMBL" id="JAE12399.1"/>
    </source>
</evidence>
<reference evidence="2" key="2">
    <citation type="journal article" date="2015" name="Data Brief">
        <title>Shoot transcriptome of the giant reed, Arundo donax.</title>
        <authorList>
            <person name="Barrero R.A."/>
            <person name="Guerrero F.D."/>
            <person name="Moolhuijzen P."/>
            <person name="Goolsby J.A."/>
            <person name="Tidwell J."/>
            <person name="Bellgard S.E."/>
            <person name="Bellgard M.I."/>
        </authorList>
    </citation>
    <scope>NUCLEOTIDE SEQUENCE</scope>
    <source>
        <tissue evidence="2">Shoot tissue taken approximately 20 cm above the soil surface</tissue>
    </source>
</reference>